<keyword evidence="4 10" id="KW-0004">4Fe-4S</keyword>
<evidence type="ECO:0000256" key="5">
    <source>
        <dbReference type="ARBA" id="ARBA00022691"/>
    </source>
</evidence>
<evidence type="ECO:0000256" key="7">
    <source>
        <dbReference type="ARBA" id="ARBA00023002"/>
    </source>
</evidence>
<keyword evidence="13" id="KW-1185">Reference proteome</keyword>
<dbReference type="GO" id="GO:0016829">
    <property type="term" value="F:lyase activity"/>
    <property type="evidence" value="ECO:0007669"/>
    <property type="project" value="UniProtKB-KW"/>
</dbReference>
<protein>
    <recommendedName>
        <fullName evidence="3 10">Pyruvate formate-lyase-activating enzyme</fullName>
        <ecNumber evidence="10">1.97.1.4</ecNumber>
    </recommendedName>
</protein>
<comment type="subcellular location">
    <subcellularLocation>
        <location evidence="10">Cytoplasm</location>
    </subcellularLocation>
</comment>
<dbReference type="GO" id="GO:0051539">
    <property type="term" value="F:4 iron, 4 sulfur cluster binding"/>
    <property type="evidence" value="ECO:0007669"/>
    <property type="project" value="UniProtKB-UniRule"/>
</dbReference>
<evidence type="ECO:0000256" key="4">
    <source>
        <dbReference type="ARBA" id="ARBA00022485"/>
    </source>
</evidence>
<evidence type="ECO:0000256" key="8">
    <source>
        <dbReference type="ARBA" id="ARBA00023004"/>
    </source>
</evidence>
<accession>A0A1T4N952</accession>
<gene>
    <name evidence="12" type="ORF">SAMN02745110_01519</name>
</gene>
<organism evidence="12 13">
    <name type="scientific">Eubacterium ruminantium</name>
    <dbReference type="NCBI Taxonomy" id="42322"/>
    <lineage>
        <taxon>Bacteria</taxon>
        <taxon>Bacillati</taxon>
        <taxon>Bacillota</taxon>
        <taxon>Clostridia</taxon>
        <taxon>Eubacteriales</taxon>
        <taxon>Eubacteriaceae</taxon>
        <taxon>Eubacterium</taxon>
    </lineage>
</organism>
<dbReference type="InterPro" id="IPR013785">
    <property type="entry name" value="Aldolase_TIM"/>
</dbReference>
<dbReference type="GO" id="GO:0046872">
    <property type="term" value="F:metal ion binding"/>
    <property type="evidence" value="ECO:0007669"/>
    <property type="project" value="UniProtKB-UniRule"/>
</dbReference>
<reference evidence="12 13" key="1">
    <citation type="submission" date="2017-02" db="EMBL/GenBank/DDBJ databases">
        <authorList>
            <person name="Peterson S.W."/>
        </authorList>
    </citation>
    <scope>NUCLEOTIDE SEQUENCE [LARGE SCALE GENOMIC DNA]</scope>
    <source>
        <strain evidence="12 13">ATCC 17233</strain>
    </source>
</reference>
<evidence type="ECO:0000256" key="9">
    <source>
        <dbReference type="ARBA" id="ARBA00023014"/>
    </source>
</evidence>
<proteinExistence type="inferred from homology"/>
<keyword evidence="12" id="KW-0670">Pyruvate</keyword>
<keyword evidence="6 10" id="KW-0479">Metal-binding</keyword>
<dbReference type="InterPro" id="IPR012839">
    <property type="entry name" value="Organic_radical_activase"/>
</dbReference>
<dbReference type="NCBIfam" id="TIGR02493">
    <property type="entry name" value="PFLA"/>
    <property type="match status" value="1"/>
</dbReference>
<dbReference type="InterPro" id="IPR012838">
    <property type="entry name" value="PFL1_activating"/>
</dbReference>
<evidence type="ECO:0000259" key="11">
    <source>
        <dbReference type="PROSITE" id="PS51918"/>
    </source>
</evidence>
<dbReference type="GO" id="GO:0005737">
    <property type="term" value="C:cytoplasm"/>
    <property type="evidence" value="ECO:0007669"/>
    <property type="project" value="UniProtKB-SubCell"/>
</dbReference>
<evidence type="ECO:0000313" key="13">
    <source>
        <dbReference type="Proteomes" id="UP000189857"/>
    </source>
</evidence>
<dbReference type="PROSITE" id="PS51918">
    <property type="entry name" value="RADICAL_SAM"/>
    <property type="match status" value="1"/>
</dbReference>
<evidence type="ECO:0000256" key="10">
    <source>
        <dbReference type="RuleBase" id="RU362053"/>
    </source>
</evidence>
<keyword evidence="12" id="KW-0456">Lyase</keyword>
<dbReference type="InterPro" id="IPR058240">
    <property type="entry name" value="rSAM_sf"/>
</dbReference>
<dbReference type="GO" id="GO:0043365">
    <property type="term" value="F:[formate-C-acetyltransferase]-activating enzyme activity"/>
    <property type="evidence" value="ECO:0007669"/>
    <property type="project" value="UniProtKB-UniRule"/>
</dbReference>
<dbReference type="EC" id="1.97.1.4" evidence="10"/>
<evidence type="ECO:0000256" key="3">
    <source>
        <dbReference type="ARBA" id="ARBA00021356"/>
    </source>
</evidence>
<comment type="cofactor">
    <cofactor evidence="10">
        <name>[4Fe-4S] cluster</name>
        <dbReference type="ChEBI" id="CHEBI:49883"/>
    </cofactor>
    <text evidence="10">Binds 1 [4Fe-4S] cluster. The cluster is coordinated with 3 cysteines and an exchangeable S-adenosyl-L-methionine.</text>
</comment>
<keyword evidence="10" id="KW-0963">Cytoplasm</keyword>
<name>A0A1T4N952_9FIRM</name>
<evidence type="ECO:0000313" key="12">
    <source>
        <dbReference type="EMBL" id="SJZ75378.1"/>
    </source>
</evidence>
<dbReference type="SFLD" id="SFLDG01066">
    <property type="entry name" value="organic_radical-activating_enz"/>
    <property type="match status" value="1"/>
</dbReference>
<dbReference type="AlphaFoldDB" id="A0A1T4N952"/>
<dbReference type="InterPro" id="IPR001989">
    <property type="entry name" value="Radical_activat_CS"/>
</dbReference>
<dbReference type="PANTHER" id="PTHR30352:SF5">
    <property type="entry name" value="PYRUVATE FORMATE-LYASE 1-ACTIVATING ENZYME"/>
    <property type="match status" value="1"/>
</dbReference>
<keyword evidence="9 10" id="KW-0411">Iron-sulfur</keyword>
<dbReference type="SUPFAM" id="SSF102114">
    <property type="entry name" value="Radical SAM enzymes"/>
    <property type="match status" value="1"/>
</dbReference>
<dbReference type="PROSITE" id="PS01087">
    <property type="entry name" value="RADICAL_ACTIVATING"/>
    <property type="match status" value="1"/>
</dbReference>
<dbReference type="InterPro" id="IPR034457">
    <property type="entry name" value="Organic_radical-activating"/>
</dbReference>
<evidence type="ECO:0000256" key="6">
    <source>
        <dbReference type="ARBA" id="ARBA00022723"/>
    </source>
</evidence>
<evidence type="ECO:0000256" key="1">
    <source>
        <dbReference type="ARBA" id="ARBA00003141"/>
    </source>
</evidence>
<dbReference type="CDD" id="cd01335">
    <property type="entry name" value="Radical_SAM"/>
    <property type="match status" value="1"/>
</dbReference>
<evidence type="ECO:0000256" key="2">
    <source>
        <dbReference type="ARBA" id="ARBA00009777"/>
    </source>
</evidence>
<sequence length="265" mass="29835">MNGNIHSIITGSTVDGPGTRYVVFLKGCPLRCKYCHNPDTWDGRGGKEMSVAEIIADMRSYLPFMKRGGITVSGGEPLVQIDFVIELFTAARNLGVHTALDTTGYLFNKDNPEIFAKYEKLAEVTDLVLLDLKHIDPEKHVELTGVKQDTIIDFYKYLDEKNIPIWVRHVIVPGYTFVPEYLEKSGKFLAHFKNVKAVDILPYHDMAKPKYAEMGIDYVLKDVAPLTGEDGKNARDTVVNAMRAERLRMKEEGIHVGFPFDTPVL</sequence>
<keyword evidence="5 10" id="KW-0949">S-adenosyl-L-methionine</keyword>
<comment type="catalytic activity">
    <reaction evidence="10">
        <text>glycyl-[formate C-acetyltransferase] + reduced [flavodoxin] + S-adenosyl-L-methionine = glycin-2-yl radical-[formate C-acetyltransferase] + semiquinone [flavodoxin] + 5'-deoxyadenosine + L-methionine + H(+)</text>
        <dbReference type="Rhea" id="RHEA:19225"/>
        <dbReference type="Rhea" id="RHEA-COMP:10622"/>
        <dbReference type="Rhea" id="RHEA-COMP:12190"/>
        <dbReference type="Rhea" id="RHEA-COMP:12191"/>
        <dbReference type="Rhea" id="RHEA-COMP:14480"/>
        <dbReference type="ChEBI" id="CHEBI:15378"/>
        <dbReference type="ChEBI" id="CHEBI:17319"/>
        <dbReference type="ChEBI" id="CHEBI:29947"/>
        <dbReference type="ChEBI" id="CHEBI:32722"/>
        <dbReference type="ChEBI" id="CHEBI:57618"/>
        <dbReference type="ChEBI" id="CHEBI:57844"/>
        <dbReference type="ChEBI" id="CHEBI:59789"/>
        <dbReference type="ChEBI" id="CHEBI:140311"/>
        <dbReference type="EC" id="1.97.1.4"/>
    </reaction>
</comment>
<feature type="domain" description="Radical SAM core" evidence="11">
    <location>
        <begin position="14"/>
        <end position="259"/>
    </location>
</feature>
<dbReference type="InterPro" id="IPR007197">
    <property type="entry name" value="rSAM"/>
</dbReference>
<dbReference type="Gene3D" id="3.20.20.70">
    <property type="entry name" value="Aldolase class I"/>
    <property type="match status" value="1"/>
</dbReference>
<comment type="function">
    <text evidence="1 10">Activation of pyruvate formate-lyase under anaerobic conditions by generation of an organic free radical, using S-adenosylmethionine and reduced flavodoxin as cosubstrates to produce 5'-deoxy-adenosine.</text>
</comment>
<keyword evidence="7 10" id="KW-0560">Oxidoreductase</keyword>
<dbReference type="PIRSF" id="PIRSF000371">
    <property type="entry name" value="PFL_act_enz"/>
    <property type="match status" value="1"/>
</dbReference>
<dbReference type="SFLD" id="SFLDS00029">
    <property type="entry name" value="Radical_SAM"/>
    <property type="match status" value="1"/>
</dbReference>
<dbReference type="PANTHER" id="PTHR30352">
    <property type="entry name" value="PYRUVATE FORMATE-LYASE-ACTIVATING ENZYME"/>
    <property type="match status" value="1"/>
</dbReference>
<dbReference type="Proteomes" id="UP000189857">
    <property type="component" value="Unassembled WGS sequence"/>
</dbReference>
<dbReference type="Pfam" id="PF04055">
    <property type="entry name" value="Radical_SAM"/>
    <property type="match status" value="1"/>
</dbReference>
<dbReference type="OrthoDB" id="9782387at2"/>
<keyword evidence="8 10" id="KW-0408">Iron</keyword>
<dbReference type="EMBL" id="FUXA01000008">
    <property type="protein sequence ID" value="SJZ75378.1"/>
    <property type="molecule type" value="Genomic_DNA"/>
</dbReference>
<dbReference type="RefSeq" id="WP_078787353.1">
    <property type="nucleotide sequence ID" value="NZ_CACZYW010000021.1"/>
</dbReference>
<comment type="similarity">
    <text evidence="2 10">Belongs to the organic radical-activating enzymes family.</text>
</comment>